<evidence type="ECO:0000256" key="10">
    <source>
        <dbReference type="SAM" id="MobiDB-lite"/>
    </source>
</evidence>
<dbReference type="GO" id="GO:0005886">
    <property type="term" value="C:plasma membrane"/>
    <property type="evidence" value="ECO:0007669"/>
    <property type="project" value="UniProtKB-SubCell"/>
</dbReference>
<evidence type="ECO:0000256" key="11">
    <source>
        <dbReference type="SAM" id="Phobius"/>
    </source>
</evidence>
<dbReference type="SMART" id="SM01049">
    <property type="entry name" value="Cache_2"/>
    <property type="match status" value="1"/>
</dbReference>
<feature type="transmembrane region" description="Helical" evidence="11">
    <location>
        <begin position="221"/>
        <end position="241"/>
    </location>
</feature>
<dbReference type="PRINTS" id="PR00260">
    <property type="entry name" value="CHEMTRNSDUCR"/>
</dbReference>
<feature type="domain" description="Methyl-accepting transducer" evidence="12">
    <location>
        <begin position="304"/>
        <end position="533"/>
    </location>
</feature>
<comment type="similarity">
    <text evidence="8">Belongs to the methyl-accepting chemotaxis (MCP) protein family.</text>
</comment>
<feature type="compositionally biased region" description="Low complexity" evidence="10">
    <location>
        <begin position="348"/>
        <end position="365"/>
    </location>
</feature>
<evidence type="ECO:0000256" key="2">
    <source>
        <dbReference type="ARBA" id="ARBA00022475"/>
    </source>
</evidence>
<dbReference type="Proteomes" id="UP000250025">
    <property type="component" value="Chromosome"/>
</dbReference>
<evidence type="ECO:0000256" key="9">
    <source>
        <dbReference type="PROSITE-ProRule" id="PRU00284"/>
    </source>
</evidence>
<evidence type="ECO:0000313" key="13">
    <source>
        <dbReference type="EMBL" id="ARS53135.1"/>
    </source>
</evidence>
<dbReference type="GO" id="GO:0004888">
    <property type="term" value="F:transmembrane signaling receptor activity"/>
    <property type="evidence" value="ECO:0007669"/>
    <property type="project" value="InterPro"/>
</dbReference>
<dbReference type="PROSITE" id="PS50111">
    <property type="entry name" value="CHEMOTAXIS_TRANSDUC_2"/>
    <property type="match status" value="1"/>
</dbReference>
<gene>
    <name evidence="13" type="ORF">B9G99_09785</name>
</gene>
<evidence type="ECO:0000256" key="7">
    <source>
        <dbReference type="ARBA" id="ARBA00023224"/>
    </source>
</evidence>
<protein>
    <submittedName>
        <fullName evidence="13">Chemotaxis protein</fullName>
    </submittedName>
</protein>
<organism evidence="13 14">
    <name type="scientific">Kushneria konosiri</name>
    <dbReference type="NCBI Taxonomy" id="698828"/>
    <lineage>
        <taxon>Bacteria</taxon>
        <taxon>Pseudomonadati</taxon>
        <taxon>Pseudomonadota</taxon>
        <taxon>Gammaproteobacteria</taxon>
        <taxon>Oceanospirillales</taxon>
        <taxon>Halomonadaceae</taxon>
        <taxon>Kushneria</taxon>
    </lineage>
</organism>
<evidence type="ECO:0000256" key="3">
    <source>
        <dbReference type="ARBA" id="ARBA00022481"/>
    </source>
</evidence>
<dbReference type="InterPro" id="IPR004090">
    <property type="entry name" value="Chemotax_Me-accpt_rcpt"/>
</dbReference>
<dbReference type="Gene3D" id="1.10.287.950">
    <property type="entry name" value="Methyl-accepting chemotaxis protein"/>
    <property type="match status" value="1"/>
</dbReference>
<dbReference type="EMBL" id="CP021323">
    <property type="protein sequence ID" value="ARS53135.1"/>
    <property type="molecule type" value="Genomic_DNA"/>
</dbReference>
<dbReference type="KEGG" id="kus:B9G99_09785"/>
<evidence type="ECO:0000313" key="14">
    <source>
        <dbReference type="Proteomes" id="UP000250025"/>
    </source>
</evidence>
<evidence type="ECO:0000256" key="1">
    <source>
        <dbReference type="ARBA" id="ARBA00004651"/>
    </source>
</evidence>
<name>A0A2Z2H6W6_9GAMM</name>
<accession>A0A2Z2H6W6</accession>
<keyword evidence="14" id="KW-1185">Reference proteome</keyword>
<dbReference type="InterPro" id="IPR051310">
    <property type="entry name" value="MCP_chemotaxis"/>
</dbReference>
<feature type="compositionally biased region" description="Polar residues" evidence="10">
    <location>
        <begin position="334"/>
        <end position="347"/>
    </location>
</feature>
<keyword evidence="5 11" id="KW-1133">Transmembrane helix</keyword>
<evidence type="ECO:0000259" key="12">
    <source>
        <dbReference type="PROSITE" id="PS50111"/>
    </source>
</evidence>
<comment type="subcellular location">
    <subcellularLocation>
        <location evidence="1">Cell membrane</location>
        <topology evidence="1">Multi-pass membrane protein</topology>
    </subcellularLocation>
</comment>
<evidence type="ECO:0000256" key="5">
    <source>
        <dbReference type="ARBA" id="ARBA00022989"/>
    </source>
</evidence>
<dbReference type="Pfam" id="PF00015">
    <property type="entry name" value="MCPsignal"/>
    <property type="match status" value="1"/>
</dbReference>
<keyword evidence="4 11" id="KW-0812">Transmembrane</keyword>
<evidence type="ECO:0000256" key="8">
    <source>
        <dbReference type="ARBA" id="ARBA00029447"/>
    </source>
</evidence>
<keyword evidence="2" id="KW-1003">Cell membrane</keyword>
<evidence type="ECO:0000256" key="4">
    <source>
        <dbReference type="ARBA" id="ARBA00022692"/>
    </source>
</evidence>
<sequence length="552" mass="60423">MQVTGTSRSDLLTAPLQHAEASHDTHGLGTQASGRRGMTLRRQMMAGIAIMWLILIGMLMINAWQSRDVMYAEREARLTSAVNMAKSLVEHYQSLVERGELTESAARQKAFDEIRDLRFDGGDNYVYIVNGQLQIMAHPKRPYGQDVSRVTDPSGRLLFQNLVDEGRMHGQGFTEYRSNFARGSEAQPRVKAFVSRYEPWDIYLASGVFMGDVNATVLDNLVQSGLVVLLAGALLTAMFWWGMQRVLRRLGGEPDYATEVVRQIAEGDLTVAVTLRARDRNSLLANISSMRDSLAESVRVIQATSQSVDQGAGEIASGNQELSSRTEQQAAALEETSSSMEQMTASVRQSADSTDQAQQLAQQARDTSREGQQAIDEAVRSMEAITEGSTRIADIVSLIDSIAFQTNLLALNASVEAARAGEEGRGFAVVAGEVRQLANRSATAAHDIKTLIDISGQQVGEGAQRVQTASERMNDVDRRIQRMNDLLGEIAAGAREQSSGIEQINQAVSQMDQSTQHNAALVEQTAAAAGELEGRAQALREVTRRFRVEHQH</sequence>
<dbReference type="GO" id="GO:0007165">
    <property type="term" value="P:signal transduction"/>
    <property type="evidence" value="ECO:0007669"/>
    <property type="project" value="UniProtKB-KW"/>
</dbReference>
<dbReference type="PANTHER" id="PTHR43531">
    <property type="entry name" value="PROTEIN ICFG"/>
    <property type="match status" value="1"/>
</dbReference>
<keyword evidence="3" id="KW-0488">Methylation</keyword>
<dbReference type="Gene3D" id="3.30.450.20">
    <property type="entry name" value="PAS domain"/>
    <property type="match status" value="1"/>
</dbReference>
<reference evidence="13 14" key="1">
    <citation type="journal article" date="2017" name="Int. J. Syst. Evol. Microbiol.">
        <title>Kushneria konosiri sp. nov., isolated from the Korean salt-fermented seafood Daemi-jeot.</title>
        <authorList>
            <person name="Yun J.H."/>
            <person name="Park S.K."/>
            <person name="Lee J.Y."/>
            <person name="Jung M.J."/>
            <person name="Bae J.W."/>
        </authorList>
    </citation>
    <scope>NUCLEOTIDE SEQUENCE [LARGE SCALE GENOMIC DNA]</scope>
    <source>
        <strain evidence="13 14">X49</strain>
    </source>
</reference>
<proteinExistence type="inferred from homology"/>
<feature type="region of interest" description="Disordered" evidence="10">
    <location>
        <begin position="334"/>
        <end position="370"/>
    </location>
</feature>
<dbReference type="SMART" id="SM00283">
    <property type="entry name" value="MA"/>
    <property type="match status" value="1"/>
</dbReference>
<dbReference type="InterPro" id="IPR004089">
    <property type="entry name" value="MCPsignal_dom"/>
</dbReference>
<dbReference type="AlphaFoldDB" id="A0A2Z2H6W6"/>
<dbReference type="InterPro" id="IPR033480">
    <property type="entry name" value="sCache_2"/>
</dbReference>
<keyword evidence="6 11" id="KW-0472">Membrane</keyword>
<dbReference type="Pfam" id="PF17200">
    <property type="entry name" value="sCache_2"/>
    <property type="match status" value="1"/>
</dbReference>
<dbReference type="SUPFAM" id="SSF58104">
    <property type="entry name" value="Methyl-accepting chemotaxis protein (MCP) signaling domain"/>
    <property type="match status" value="1"/>
</dbReference>
<feature type="transmembrane region" description="Helical" evidence="11">
    <location>
        <begin position="44"/>
        <end position="64"/>
    </location>
</feature>
<dbReference type="GO" id="GO:0006935">
    <property type="term" value="P:chemotaxis"/>
    <property type="evidence" value="ECO:0007669"/>
    <property type="project" value="InterPro"/>
</dbReference>
<evidence type="ECO:0000256" key="6">
    <source>
        <dbReference type="ARBA" id="ARBA00023136"/>
    </source>
</evidence>
<dbReference type="CDD" id="cd11386">
    <property type="entry name" value="MCP_signal"/>
    <property type="match status" value="1"/>
</dbReference>
<dbReference type="FunFam" id="1.10.287.950:FF:000001">
    <property type="entry name" value="Methyl-accepting chemotaxis sensory transducer"/>
    <property type="match status" value="1"/>
</dbReference>
<keyword evidence="7 9" id="KW-0807">Transducer</keyword>
<dbReference type="PANTHER" id="PTHR43531:SF14">
    <property type="entry name" value="METHYL-ACCEPTING CHEMOTAXIS PROTEIN I-RELATED"/>
    <property type="match status" value="1"/>
</dbReference>